<dbReference type="Proteomes" id="UP000287746">
    <property type="component" value="Unassembled WGS sequence"/>
</dbReference>
<dbReference type="PROSITE" id="PS50932">
    <property type="entry name" value="HTH_LACI_2"/>
    <property type="match status" value="1"/>
</dbReference>
<dbReference type="Pfam" id="PF13377">
    <property type="entry name" value="Peripla_BP_3"/>
    <property type="match status" value="1"/>
</dbReference>
<dbReference type="EMBL" id="CP018820">
    <property type="protein sequence ID" value="APR52243.1"/>
    <property type="molecule type" value="Genomic_DNA"/>
</dbReference>
<reference evidence="8" key="2">
    <citation type="submission" date="2016-12" db="EMBL/GenBank/DDBJ databases">
        <title>Whole genome sequencing of Sphingomonas sp. ABOJV.</title>
        <authorList>
            <person name="Conlan S."/>
            <person name="Thomas P.J."/>
            <person name="Mullikin J."/>
            <person name="Palmore T.N."/>
            <person name="Frank K.M."/>
            <person name="Segre J.A."/>
        </authorList>
    </citation>
    <scope>NUCLEOTIDE SEQUENCE [LARGE SCALE GENOMIC DNA]</scope>
    <source>
        <strain evidence="8">ABOJV</strain>
    </source>
</reference>
<evidence type="ECO:0000313" key="6">
    <source>
        <dbReference type="EMBL" id="RSV00879.1"/>
    </source>
</evidence>
<dbReference type="Gene3D" id="3.40.50.2300">
    <property type="match status" value="2"/>
</dbReference>
<dbReference type="InterPro" id="IPR000843">
    <property type="entry name" value="HTH_LacI"/>
</dbReference>
<dbReference type="SUPFAM" id="SSF47413">
    <property type="entry name" value="lambda repressor-like DNA-binding domains"/>
    <property type="match status" value="1"/>
</dbReference>
<dbReference type="GO" id="GO:0003700">
    <property type="term" value="F:DNA-binding transcription factor activity"/>
    <property type="evidence" value="ECO:0007669"/>
    <property type="project" value="TreeGrafter"/>
</dbReference>
<dbReference type="InterPro" id="IPR010982">
    <property type="entry name" value="Lambda_DNA-bd_dom_sf"/>
</dbReference>
<reference evidence="9 10" key="3">
    <citation type="submission" date="2018-07" db="EMBL/GenBank/DDBJ databases">
        <title>Genomic and Epidemiologic Investigation of an Indolent Hospital Outbreak.</title>
        <authorList>
            <person name="Johnson R.C."/>
            <person name="Deming C."/>
            <person name="Conlan S."/>
            <person name="Zellmer C.J."/>
            <person name="Michelin A.V."/>
            <person name="Lee-Lin S."/>
            <person name="Thomas P.J."/>
            <person name="Park M."/>
            <person name="Weingarten R.A."/>
            <person name="Less J."/>
            <person name="Dekker J.P."/>
            <person name="Frank K.M."/>
            <person name="Musser K.A."/>
            <person name="Mcquiston J.R."/>
            <person name="Henderson D.K."/>
            <person name="Lau A.F."/>
            <person name="Palmore T.N."/>
            <person name="Segre J.A."/>
        </authorList>
    </citation>
    <scope>NUCLEOTIDE SEQUENCE [LARGE SCALE GENOMIC DNA]</scope>
    <source>
        <strain evidence="7 10">SK-CDC1_0717</strain>
        <strain evidence="6 9">SK-NIH.Env10_0317</strain>
    </source>
</reference>
<name>A0A1L6J8I7_9SPHN</name>
<dbReference type="KEGG" id="skr:BRX40_07195"/>
<gene>
    <name evidence="5" type="ORF">BRX40_07195</name>
    <name evidence="6" type="ORF">CA257_15625</name>
    <name evidence="7" type="ORF">DAH66_15940</name>
</gene>
<dbReference type="Pfam" id="PF00356">
    <property type="entry name" value="LacI"/>
    <property type="match status" value="1"/>
</dbReference>
<protein>
    <submittedName>
        <fullName evidence="5">LacI family transcriptional regulator</fullName>
    </submittedName>
</protein>
<evidence type="ECO:0000313" key="7">
    <source>
        <dbReference type="EMBL" id="RSY80647.1"/>
    </source>
</evidence>
<dbReference type="EMBL" id="QQYZ01000016">
    <property type="protein sequence ID" value="RSY80647.1"/>
    <property type="molecule type" value="Genomic_DNA"/>
</dbReference>
<proteinExistence type="predicted"/>
<dbReference type="PANTHER" id="PTHR30146:SF120">
    <property type="entry name" value="ALANINE RACEMASE"/>
    <property type="match status" value="1"/>
</dbReference>
<evidence type="ECO:0000256" key="1">
    <source>
        <dbReference type="ARBA" id="ARBA00023015"/>
    </source>
</evidence>
<keyword evidence="3" id="KW-0804">Transcription</keyword>
<dbReference type="EMBL" id="QQWO01000014">
    <property type="protein sequence ID" value="RSV00879.1"/>
    <property type="molecule type" value="Genomic_DNA"/>
</dbReference>
<accession>A0A1L6J8I7</accession>
<dbReference type="GO" id="GO:0000976">
    <property type="term" value="F:transcription cis-regulatory region binding"/>
    <property type="evidence" value="ECO:0007669"/>
    <property type="project" value="TreeGrafter"/>
</dbReference>
<organism evidence="5 8">
    <name type="scientific">Sphingomonas koreensis</name>
    <dbReference type="NCBI Taxonomy" id="93064"/>
    <lineage>
        <taxon>Bacteria</taxon>
        <taxon>Pseudomonadati</taxon>
        <taxon>Pseudomonadota</taxon>
        <taxon>Alphaproteobacteria</taxon>
        <taxon>Sphingomonadales</taxon>
        <taxon>Sphingomonadaceae</taxon>
        <taxon>Sphingomonas</taxon>
    </lineage>
</organism>
<evidence type="ECO:0000313" key="10">
    <source>
        <dbReference type="Proteomes" id="UP000287746"/>
    </source>
</evidence>
<evidence type="ECO:0000313" key="5">
    <source>
        <dbReference type="EMBL" id="APR52243.1"/>
    </source>
</evidence>
<keyword evidence="8" id="KW-1185">Reference proteome</keyword>
<dbReference type="SUPFAM" id="SSF53822">
    <property type="entry name" value="Periplasmic binding protein-like I"/>
    <property type="match status" value="1"/>
</dbReference>
<dbReference type="GeneID" id="44132336"/>
<dbReference type="InterPro" id="IPR046335">
    <property type="entry name" value="LacI/GalR-like_sensor"/>
</dbReference>
<dbReference type="STRING" id="93064.BRX40_07195"/>
<evidence type="ECO:0000256" key="3">
    <source>
        <dbReference type="ARBA" id="ARBA00023163"/>
    </source>
</evidence>
<evidence type="ECO:0000313" key="9">
    <source>
        <dbReference type="Proteomes" id="UP000286681"/>
    </source>
</evidence>
<dbReference type="OrthoDB" id="8433438at2"/>
<evidence type="ECO:0000313" key="8">
    <source>
        <dbReference type="Proteomes" id="UP000185161"/>
    </source>
</evidence>
<dbReference type="Proteomes" id="UP000185161">
    <property type="component" value="Chromosome"/>
</dbReference>
<keyword evidence="2" id="KW-0238">DNA-binding</keyword>
<evidence type="ECO:0000256" key="2">
    <source>
        <dbReference type="ARBA" id="ARBA00023125"/>
    </source>
</evidence>
<dbReference type="InterPro" id="IPR028082">
    <property type="entry name" value="Peripla_BP_I"/>
</dbReference>
<dbReference type="AlphaFoldDB" id="A0A1L6J8I7"/>
<reference evidence="5" key="1">
    <citation type="submission" date="2016-12" db="EMBL/GenBank/DDBJ databases">
        <title>Whole genome sequencing of Sphingomonas koreensis.</title>
        <authorList>
            <person name="Conlan S."/>
            <person name="Thomas P.J."/>
            <person name="Mullikin J."/>
            <person name="Palmore T.N."/>
            <person name="Frank K.M."/>
            <person name="Segre J.A."/>
        </authorList>
    </citation>
    <scope>NUCLEOTIDE SEQUENCE</scope>
    <source>
        <strain evidence="5">ABOJV</strain>
    </source>
</reference>
<dbReference type="CDD" id="cd01392">
    <property type="entry name" value="HTH_LacI"/>
    <property type="match status" value="1"/>
</dbReference>
<feature type="domain" description="HTH lacI-type" evidence="4">
    <location>
        <begin position="5"/>
        <end position="59"/>
    </location>
</feature>
<dbReference type="Gene3D" id="1.10.260.40">
    <property type="entry name" value="lambda repressor-like DNA-binding domains"/>
    <property type="match status" value="1"/>
</dbReference>
<evidence type="ECO:0000259" key="4">
    <source>
        <dbReference type="PROSITE" id="PS50932"/>
    </source>
</evidence>
<dbReference type="Proteomes" id="UP000286681">
    <property type="component" value="Unassembled WGS sequence"/>
</dbReference>
<sequence length="342" mass="36777">MQRKPTSFDIAHLAGVSQPTVSRALRGGTGVNEATRKRIEAIAQKLNYRVDKAASNLRSRHAETLAVLIFQDESADDSAINPFFLSMLGSIMRACADNGQDMLVSFQQLGSDWHQDYEDSRRADGLILLGYGDYELYRAKLNELMAQGTHFVRWGSVQSEGLGLTVGCDNQGGGREATRHLLGLGRRNIAFLGHASSHYPEFHDRYRGHVAALKEGGIIPRKRLQFDALTSEEAGAAAAEALIASGETFDAILAASDLIAIGAMRALAAHGIKAGEDVAVVGFDDIAAASFTNPPLTTVLQDTRAAGRTLVETLLGRIRDEHVADVLLPAKLVVRRSCGSPG</sequence>
<dbReference type="PANTHER" id="PTHR30146">
    <property type="entry name" value="LACI-RELATED TRANSCRIPTIONAL REPRESSOR"/>
    <property type="match status" value="1"/>
</dbReference>
<keyword evidence="1" id="KW-0805">Transcription regulation</keyword>
<dbReference type="RefSeq" id="WP_066580466.1">
    <property type="nucleotide sequence ID" value="NZ_CP018820.1"/>
</dbReference>
<dbReference type="SMART" id="SM00354">
    <property type="entry name" value="HTH_LACI"/>
    <property type="match status" value="1"/>
</dbReference>